<evidence type="ECO:0000313" key="1">
    <source>
        <dbReference type="EMBL" id="AXN53293.1"/>
    </source>
</evidence>
<dbReference type="Proteomes" id="UP000259812">
    <property type="component" value="Genome"/>
</dbReference>
<evidence type="ECO:0000313" key="2">
    <source>
        <dbReference type="Proteomes" id="UP000259812"/>
    </source>
</evidence>
<dbReference type="GeneID" id="60320776"/>
<dbReference type="KEGG" id="vg:60320776"/>
<dbReference type="RefSeq" id="YP_009949372.1">
    <property type="nucleotide sequence ID" value="NC_051580.1"/>
</dbReference>
<dbReference type="EMBL" id="MH632120">
    <property type="protein sequence ID" value="AXN53293.1"/>
    <property type="molecule type" value="Genomic_DNA"/>
</dbReference>
<organism evidence="1 2">
    <name type="scientific">Mycobacterium phage Thonko</name>
    <dbReference type="NCBI Taxonomy" id="2282910"/>
    <lineage>
        <taxon>Viruses</taxon>
        <taxon>Duplodnaviria</taxon>
        <taxon>Heunggongvirae</taxon>
        <taxon>Uroviricota</taxon>
        <taxon>Caudoviricetes</taxon>
        <taxon>Bclasvirinae</taxon>
        <taxon>Thonkovirus</taxon>
        <taxon>Thonkovirus thonko</taxon>
    </lineage>
</organism>
<name>A0A346FC68_9CAUD</name>
<gene>
    <name evidence="1" type="primary">21</name>
    <name evidence="1" type="ORF">PBI_THONKO_21</name>
</gene>
<protein>
    <submittedName>
        <fullName evidence="1">Head-to-tail adaptor</fullName>
    </submittedName>
</protein>
<reference evidence="2" key="1">
    <citation type="submission" date="2018-07" db="EMBL/GenBank/DDBJ databases">
        <authorList>
            <person name="Quirk P.G."/>
            <person name="Krulwich T.A."/>
        </authorList>
    </citation>
    <scope>NUCLEOTIDE SEQUENCE [LARGE SCALE GENOMIC DNA]</scope>
</reference>
<keyword evidence="2" id="KW-1185">Reference proteome</keyword>
<proteinExistence type="predicted"/>
<accession>A0A346FC68</accession>
<sequence length="246" mass="27599">MSFDWPIDRDCLPPLPAPDADDYDDKLAERSAAEDMAVSVLWALSGRQFGIRDVTVRPCIETSPINHHGSGPLTSYVLSWEGDRWVNWWCGCIGGCRRSNGRAVHLPGPVVEVTRVEVNGVDLPSNVWVEQDGVLYRRETTWPRQDLGRPLGEVNTWAVHYRRGQAVPPNVEKLTGVLAREFIRACDDNSKCRLPRTVTTASRQGVTYRVYDPAKIYADGKTNIPEIDQWLAAVNPHHLMQTATVL</sequence>